<feature type="region of interest" description="Disordered" evidence="1">
    <location>
        <begin position="195"/>
        <end position="222"/>
    </location>
</feature>
<keyword evidence="2" id="KW-0732">Signal</keyword>
<feature type="compositionally biased region" description="Polar residues" evidence="1">
    <location>
        <begin position="210"/>
        <end position="222"/>
    </location>
</feature>
<protein>
    <submittedName>
        <fullName evidence="3">Uncharacterized protein</fullName>
    </submittedName>
</protein>
<dbReference type="EMBL" id="JABWAD010000016">
    <property type="protein sequence ID" value="KAF6071407.1"/>
    <property type="molecule type" value="Genomic_DNA"/>
</dbReference>
<sequence length="253" mass="26228">MKYFTIATVLTLASSALAAIRDVQLFAQSSNEEINNLGLISRREGAGVNYLFLASGAETLKFDDETFTILVNCKQVQLSLDNCWFVKFAGSDSVAAAKNINDPYNYSKDSFAVVTNGGEGSIPFKIIAKFIGGGKSSSVTKHTEAPTTSPVYSNKTVTVFTTYCPESTTITLTICSEVCTPTVIETSGSVTVSSVLPSSSTEAPPKTSVAAPSTTAEAQTTAPVTSYEGGANEIVGGGSMAIALAAAAIGLVI</sequence>
<proteinExistence type="predicted"/>
<organism evidence="3 4">
    <name type="scientific">Candida albicans</name>
    <name type="common">Yeast</name>
    <dbReference type="NCBI Taxonomy" id="5476"/>
    <lineage>
        <taxon>Eukaryota</taxon>
        <taxon>Fungi</taxon>
        <taxon>Dikarya</taxon>
        <taxon>Ascomycota</taxon>
        <taxon>Saccharomycotina</taxon>
        <taxon>Pichiomycetes</taxon>
        <taxon>Debaryomycetaceae</taxon>
        <taxon>Candida/Lodderomyces clade</taxon>
        <taxon>Candida</taxon>
    </lineage>
</organism>
<evidence type="ECO:0000256" key="2">
    <source>
        <dbReference type="SAM" id="SignalP"/>
    </source>
</evidence>
<gene>
    <name evidence="3" type="ORF">FOB64_001146</name>
</gene>
<dbReference type="Proteomes" id="UP000536275">
    <property type="component" value="Unassembled WGS sequence"/>
</dbReference>
<name>A0A8H6C350_CANAX</name>
<dbReference type="AlphaFoldDB" id="A0A8H6C350"/>
<comment type="caution">
    <text evidence="3">The sequence shown here is derived from an EMBL/GenBank/DDBJ whole genome shotgun (WGS) entry which is preliminary data.</text>
</comment>
<evidence type="ECO:0000256" key="1">
    <source>
        <dbReference type="SAM" id="MobiDB-lite"/>
    </source>
</evidence>
<feature type="signal peptide" evidence="2">
    <location>
        <begin position="1"/>
        <end position="18"/>
    </location>
</feature>
<reference evidence="3 4" key="1">
    <citation type="submission" date="2020-03" db="EMBL/GenBank/DDBJ databases">
        <title>FDA dAtabase for Regulatory Grade micrObial Sequences (FDA-ARGOS): Supporting development and validation of Infectious Disease Dx tests.</title>
        <authorList>
            <person name="Campos J."/>
            <person name="Goldberg B."/>
            <person name="Tallon L."/>
            <person name="Sadzewicz L."/>
            <person name="Vavikolanu K."/>
            <person name="Mehta A."/>
            <person name="Aluvathingal J."/>
            <person name="Nadendla S."/>
            <person name="Nandy P."/>
            <person name="Geyer C."/>
            <person name="Yan Y."/>
            <person name="Sichtig H."/>
        </authorList>
    </citation>
    <scope>NUCLEOTIDE SEQUENCE [LARGE SCALE GENOMIC DNA]</scope>
    <source>
        <strain evidence="3 4">FDAARGOS_656</strain>
    </source>
</reference>
<evidence type="ECO:0000313" key="3">
    <source>
        <dbReference type="EMBL" id="KAF6071407.1"/>
    </source>
</evidence>
<evidence type="ECO:0000313" key="4">
    <source>
        <dbReference type="Proteomes" id="UP000536275"/>
    </source>
</evidence>
<accession>A0A8H6C350</accession>
<feature type="chain" id="PRO_5033987378" evidence="2">
    <location>
        <begin position="19"/>
        <end position="253"/>
    </location>
</feature>